<dbReference type="PROSITE" id="PS51635">
    <property type="entry name" value="PNPLA"/>
    <property type="match status" value="1"/>
</dbReference>
<evidence type="ECO:0000256" key="3">
    <source>
        <dbReference type="ARBA" id="ARBA00022963"/>
    </source>
</evidence>
<dbReference type="InterPro" id="IPR002641">
    <property type="entry name" value="PNPLA_dom"/>
</dbReference>
<evidence type="ECO:0000256" key="4">
    <source>
        <dbReference type="ARBA" id="ARBA00023098"/>
    </source>
</evidence>
<comment type="caution">
    <text evidence="8">The sequence shown here is derived from an EMBL/GenBank/DDBJ whole genome shotgun (WGS) entry which is preliminary data.</text>
</comment>
<gene>
    <name evidence="8" type="ORF">MVI01_20640</name>
</gene>
<dbReference type="GO" id="GO:0004622">
    <property type="term" value="F:phosphatidylcholine lysophospholipase activity"/>
    <property type="evidence" value="ECO:0007669"/>
    <property type="project" value="UniProtKB-ARBA"/>
</dbReference>
<feature type="active site" description="Nucleophile" evidence="5">
    <location>
        <position position="386"/>
    </location>
</feature>
<evidence type="ECO:0000259" key="6">
    <source>
        <dbReference type="PROSITE" id="PS50042"/>
    </source>
</evidence>
<sequence length="643" mass="68637">MLAWGLGAPRMPRRRGFVILRGAMSHFPSLDDRRRQRLYALKRAPGLRHHGNTALLQLLGKGQDVSWARGEVLCREGEPPEGFALLLEGELEVMRGDALLMTLQPGTPLGLEALSSGSNAFTIRATTDSEGLFFPKDAVASLLHAPTGVQERPHPPAEVIAFESDVRGAPLSTLIELVAKVIHRDFGDRVLLLRSAPGGNDAPVTKGADGVLRATLPPAEAGGPGLLTLAVLQRLTAEHGLHYVLLDGCGVVDVGMLGKTARLVTTLDARQTSAPRVLPTVVVGPRRASRASALSGQSLHPQWLPPCPLRLSLDRMARVLVDDRPLDATVLSPAERDALSRWARALTHRRVGLALSGGGVWGFYHVHILRWLVSQGVPIDIVSGASMGSLVGAYFCGSALDGHDGLDGLRRLEERAMNRQLTLAATAAIVTTYSLERFVEQDLGRLCLEELAIRFLPVTTDLTSGDCVALEQGPVALGVRASGSAPGIWGPTVVPPARYVDGAFTSMVPAHVLLNAGADVIFSSNIFPFGVRHASPRRQSGLGRFLAGLNPVARALDLAASGVLLLHRSGDVESLLADVRYDIQSAEAPLLTAMEFTKARDILGRAAADASLAKRLEEMKQHWLQVKARGVRAHAHPGGQQAA</sequence>
<dbReference type="InterPro" id="IPR014710">
    <property type="entry name" value="RmlC-like_jellyroll"/>
</dbReference>
<dbReference type="InterPro" id="IPR016035">
    <property type="entry name" value="Acyl_Trfase/lysoPLipase"/>
</dbReference>
<dbReference type="InterPro" id="IPR000595">
    <property type="entry name" value="cNMP-bd_dom"/>
</dbReference>
<organism evidence="8 9">
    <name type="scientific">Myxococcus virescens</name>
    <dbReference type="NCBI Taxonomy" id="83456"/>
    <lineage>
        <taxon>Bacteria</taxon>
        <taxon>Pseudomonadati</taxon>
        <taxon>Myxococcota</taxon>
        <taxon>Myxococcia</taxon>
        <taxon>Myxococcales</taxon>
        <taxon>Cystobacterineae</taxon>
        <taxon>Myxococcaceae</taxon>
        <taxon>Myxococcus</taxon>
    </lineage>
</organism>
<dbReference type="Gene3D" id="2.60.120.10">
    <property type="entry name" value="Jelly Rolls"/>
    <property type="match status" value="1"/>
</dbReference>
<evidence type="ECO:0000256" key="5">
    <source>
        <dbReference type="PROSITE-ProRule" id="PRU01161"/>
    </source>
</evidence>
<proteinExistence type="inferred from homology"/>
<dbReference type="SUPFAM" id="SSF52151">
    <property type="entry name" value="FabD/lysophospholipase-like"/>
    <property type="match status" value="1"/>
</dbReference>
<evidence type="ECO:0008006" key="10">
    <source>
        <dbReference type="Google" id="ProtNLM"/>
    </source>
</evidence>
<dbReference type="PANTHER" id="PTHR14226">
    <property type="entry name" value="NEUROPATHY TARGET ESTERASE/SWISS CHEESE D.MELANOGASTER"/>
    <property type="match status" value="1"/>
</dbReference>
<dbReference type="CDD" id="cd07205">
    <property type="entry name" value="Pat_PNPLA6_PNPLA7_NTE1_like"/>
    <property type="match status" value="1"/>
</dbReference>
<dbReference type="EMBL" id="BJVY01000009">
    <property type="protein sequence ID" value="GEL70280.1"/>
    <property type="molecule type" value="Genomic_DNA"/>
</dbReference>
<accession>A0A511H9T6</accession>
<dbReference type="InterPro" id="IPR050301">
    <property type="entry name" value="NTE"/>
</dbReference>
<dbReference type="InterPro" id="IPR018490">
    <property type="entry name" value="cNMP-bd_dom_sf"/>
</dbReference>
<comment type="similarity">
    <text evidence="1">Belongs to the NTE family.</text>
</comment>
<feature type="domain" description="Cyclic nucleotide-binding" evidence="6">
    <location>
        <begin position="46"/>
        <end position="127"/>
    </location>
</feature>
<dbReference type="SUPFAM" id="SSF51206">
    <property type="entry name" value="cAMP-binding domain-like"/>
    <property type="match status" value="1"/>
</dbReference>
<evidence type="ECO:0000313" key="9">
    <source>
        <dbReference type="Proteomes" id="UP000321224"/>
    </source>
</evidence>
<keyword evidence="3 5" id="KW-0442">Lipid degradation</keyword>
<evidence type="ECO:0000259" key="7">
    <source>
        <dbReference type="PROSITE" id="PS51635"/>
    </source>
</evidence>
<dbReference type="Gene3D" id="3.40.1090.10">
    <property type="entry name" value="Cytosolic phospholipase A2 catalytic domain"/>
    <property type="match status" value="2"/>
</dbReference>
<dbReference type="Pfam" id="PF00027">
    <property type="entry name" value="cNMP_binding"/>
    <property type="match status" value="1"/>
</dbReference>
<feature type="short sequence motif" description="DGA/G" evidence="5">
    <location>
        <begin position="501"/>
        <end position="503"/>
    </location>
</feature>
<dbReference type="Proteomes" id="UP000321224">
    <property type="component" value="Unassembled WGS sequence"/>
</dbReference>
<feature type="short sequence motif" description="GXGXXG" evidence="5">
    <location>
        <begin position="357"/>
        <end position="362"/>
    </location>
</feature>
<dbReference type="Pfam" id="PF01734">
    <property type="entry name" value="Patatin"/>
    <property type="match status" value="1"/>
</dbReference>
<feature type="domain" description="PNPLA" evidence="7">
    <location>
        <begin position="353"/>
        <end position="514"/>
    </location>
</feature>
<feature type="short sequence motif" description="GXSXG" evidence="5">
    <location>
        <begin position="384"/>
        <end position="388"/>
    </location>
</feature>
<dbReference type="GO" id="GO:0016042">
    <property type="term" value="P:lipid catabolic process"/>
    <property type="evidence" value="ECO:0007669"/>
    <property type="project" value="UniProtKB-UniRule"/>
</dbReference>
<evidence type="ECO:0000313" key="8">
    <source>
        <dbReference type="EMBL" id="GEL70280.1"/>
    </source>
</evidence>
<keyword evidence="4 5" id="KW-0443">Lipid metabolism</keyword>
<dbReference type="AlphaFoldDB" id="A0A511H9T6"/>
<dbReference type="PANTHER" id="PTHR14226:SF29">
    <property type="entry name" value="NEUROPATHY TARGET ESTERASE SWS"/>
    <property type="match status" value="1"/>
</dbReference>
<feature type="active site" description="Proton acceptor" evidence="5">
    <location>
        <position position="501"/>
    </location>
</feature>
<name>A0A511H9T6_9BACT</name>
<evidence type="ECO:0000256" key="2">
    <source>
        <dbReference type="ARBA" id="ARBA00022801"/>
    </source>
</evidence>
<dbReference type="SMART" id="SM00100">
    <property type="entry name" value="cNMP"/>
    <property type="match status" value="1"/>
</dbReference>
<dbReference type="CDD" id="cd00038">
    <property type="entry name" value="CAP_ED"/>
    <property type="match status" value="1"/>
</dbReference>
<protein>
    <recommendedName>
        <fullName evidence="10">Cyclic nucleotide-binding protein</fullName>
    </recommendedName>
</protein>
<keyword evidence="2 5" id="KW-0378">Hydrolase</keyword>
<dbReference type="PROSITE" id="PS50042">
    <property type="entry name" value="CNMP_BINDING_3"/>
    <property type="match status" value="1"/>
</dbReference>
<reference evidence="8 9" key="1">
    <citation type="submission" date="2019-07" db="EMBL/GenBank/DDBJ databases">
        <title>Whole genome shotgun sequence of Myxococcus virescens NBRC 100334.</title>
        <authorList>
            <person name="Hosoyama A."/>
            <person name="Uohara A."/>
            <person name="Ohji S."/>
            <person name="Ichikawa N."/>
        </authorList>
    </citation>
    <scope>NUCLEOTIDE SEQUENCE [LARGE SCALE GENOMIC DNA]</scope>
    <source>
        <strain evidence="8 9">NBRC 100334</strain>
    </source>
</reference>
<evidence type="ECO:0000256" key="1">
    <source>
        <dbReference type="ARBA" id="ARBA00006636"/>
    </source>
</evidence>